<dbReference type="PANTHER" id="PTHR22935:SF95">
    <property type="entry name" value="BETA-LACTAMASE-LIKE 1-RELATED"/>
    <property type="match status" value="1"/>
</dbReference>
<dbReference type="Pfam" id="PF26335">
    <property type="entry name" value="ARB_00930_C"/>
    <property type="match status" value="1"/>
</dbReference>
<dbReference type="Proteomes" id="UP000813427">
    <property type="component" value="Unassembled WGS sequence"/>
</dbReference>
<dbReference type="Gene3D" id="3.40.710.10">
    <property type="entry name" value="DD-peptidase/beta-lactamase superfamily"/>
    <property type="match status" value="1"/>
</dbReference>
<dbReference type="EMBL" id="JAGPXF010000004">
    <property type="protein sequence ID" value="KAH7245165.1"/>
    <property type="molecule type" value="Genomic_DNA"/>
</dbReference>
<gene>
    <name evidence="5" type="ORF">BKA59DRAFT_396230</name>
</gene>
<dbReference type="InterPro" id="IPR012338">
    <property type="entry name" value="Beta-lactam/transpept-like"/>
</dbReference>
<proteinExistence type="inferred from homology"/>
<feature type="domain" description="Beta-lactamase-related" evidence="3">
    <location>
        <begin position="97"/>
        <end position="403"/>
    </location>
</feature>
<evidence type="ECO:0000256" key="2">
    <source>
        <dbReference type="SAM" id="SignalP"/>
    </source>
</evidence>
<keyword evidence="6" id="KW-1185">Reference proteome</keyword>
<comment type="caution">
    <text evidence="5">The sequence shown here is derived from an EMBL/GenBank/DDBJ whole genome shotgun (WGS) entry which is preliminary data.</text>
</comment>
<name>A0A8K0WAU2_9HYPO</name>
<dbReference type="SUPFAM" id="SSF56601">
    <property type="entry name" value="beta-lactamase/transpeptidase-like"/>
    <property type="match status" value="1"/>
</dbReference>
<dbReference type="Pfam" id="PF00144">
    <property type="entry name" value="Beta-lactamase"/>
    <property type="match status" value="1"/>
</dbReference>
<protein>
    <submittedName>
        <fullName evidence="5">Beta-lactamase/transpeptidase-like protein</fullName>
    </submittedName>
</protein>
<feature type="domain" description="Beta-lactamase-like ARB-00930-like C-terminal" evidence="4">
    <location>
        <begin position="433"/>
        <end position="583"/>
    </location>
</feature>
<evidence type="ECO:0000256" key="1">
    <source>
        <dbReference type="ARBA" id="ARBA00038473"/>
    </source>
</evidence>
<dbReference type="InterPro" id="IPR058664">
    <property type="entry name" value="ARB_00930-like_C"/>
</dbReference>
<feature type="signal peptide" evidence="2">
    <location>
        <begin position="1"/>
        <end position="22"/>
    </location>
</feature>
<keyword evidence="2" id="KW-0732">Signal</keyword>
<dbReference type="PANTHER" id="PTHR22935">
    <property type="entry name" value="PENICILLIN-BINDING PROTEIN"/>
    <property type="match status" value="1"/>
</dbReference>
<dbReference type="InterPro" id="IPR051478">
    <property type="entry name" value="Beta-lactamase-like_AB/R"/>
</dbReference>
<evidence type="ECO:0000259" key="4">
    <source>
        <dbReference type="Pfam" id="PF26335"/>
    </source>
</evidence>
<sequence>MLFSKSFPALFTLFASVHQTVEVNPRYCPPYGPVLPAPRHASEHPAVKFSIDAITSTLEQQAKGFNISGTSVGIQSIHEDKPLLNFHHTPSIVNPKRGAKVVNADTVYRLGSVSKVYTVLAALKLAEDGMLSMSDPITRWIPELSKGAGHSARDELDVTHWEDITVGDAAAHLSGLGGDMATELSAFDVDWESLGLPKIPAAHKVPSCPGPAGAPVCTRKEFLNIFQNYRPPVYQPGQSPVYSNAGISLVGLIVEAASNRTFEAAINDLILKPLALRHTSTGVVPNNAKTMFIPAGSADWDVELGIFDPAGGMGSSTADLLSFMTNILKNKILSPSATRHWLKPNTFTSTWSGAVGSPWEIYRVDNLTSDGRIIDIYTKGGTLSGYQSGMAMLPDMGISVSVLGAGPEVTSVWSQLAILNIVEALVPALDIAAKDEAKGRFAGTYSDKVSGSKLTLSLDKGPGLVLSDWVTRGFEVLPNLNRYQPGRINDTTPSGIKSIRLYPSGTENKSHAAWRAVFPSLSEQEAEMIEGMTSVKDVTCITWHMLDRFLYNSLSMDHFEFKYGKDGKVVSIKSKAFDIEMTKGSA</sequence>
<evidence type="ECO:0000313" key="6">
    <source>
        <dbReference type="Proteomes" id="UP000813427"/>
    </source>
</evidence>
<reference evidence="5" key="1">
    <citation type="journal article" date="2021" name="Nat. Commun.">
        <title>Genetic determinants of endophytism in the Arabidopsis root mycobiome.</title>
        <authorList>
            <person name="Mesny F."/>
            <person name="Miyauchi S."/>
            <person name="Thiergart T."/>
            <person name="Pickel B."/>
            <person name="Atanasova L."/>
            <person name="Karlsson M."/>
            <person name="Huettel B."/>
            <person name="Barry K.W."/>
            <person name="Haridas S."/>
            <person name="Chen C."/>
            <person name="Bauer D."/>
            <person name="Andreopoulos W."/>
            <person name="Pangilinan J."/>
            <person name="LaButti K."/>
            <person name="Riley R."/>
            <person name="Lipzen A."/>
            <person name="Clum A."/>
            <person name="Drula E."/>
            <person name="Henrissat B."/>
            <person name="Kohler A."/>
            <person name="Grigoriev I.V."/>
            <person name="Martin F.M."/>
            <person name="Hacquard S."/>
        </authorList>
    </citation>
    <scope>NUCLEOTIDE SEQUENCE</scope>
    <source>
        <strain evidence="5">MPI-SDFR-AT-0068</strain>
    </source>
</reference>
<evidence type="ECO:0000313" key="5">
    <source>
        <dbReference type="EMBL" id="KAH7245165.1"/>
    </source>
</evidence>
<accession>A0A8K0WAU2</accession>
<dbReference type="AlphaFoldDB" id="A0A8K0WAU2"/>
<dbReference type="InterPro" id="IPR001466">
    <property type="entry name" value="Beta-lactam-related"/>
</dbReference>
<evidence type="ECO:0000259" key="3">
    <source>
        <dbReference type="Pfam" id="PF00144"/>
    </source>
</evidence>
<feature type="chain" id="PRO_5035429147" evidence="2">
    <location>
        <begin position="23"/>
        <end position="586"/>
    </location>
</feature>
<comment type="similarity">
    <text evidence="1">Belongs to the beta-lactamase family.</text>
</comment>
<dbReference type="OrthoDB" id="10250282at2759"/>
<organism evidence="5 6">
    <name type="scientific">Fusarium tricinctum</name>
    <dbReference type="NCBI Taxonomy" id="61284"/>
    <lineage>
        <taxon>Eukaryota</taxon>
        <taxon>Fungi</taxon>
        <taxon>Dikarya</taxon>
        <taxon>Ascomycota</taxon>
        <taxon>Pezizomycotina</taxon>
        <taxon>Sordariomycetes</taxon>
        <taxon>Hypocreomycetidae</taxon>
        <taxon>Hypocreales</taxon>
        <taxon>Nectriaceae</taxon>
        <taxon>Fusarium</taxon>
        <taxon>Fusarium tricinctum species complex</taxon>
    </lineage>
</organism>